<evidence type="ECO:0000313" key="16">
    <source>
        <dbReference type="Proteomes" id="UP000049023"/>
    </source>
</evidence>
<dbReference type="Proteomes" id="UP000256381">
    <property type="component" value="Unassembled WGS sequence"/>
</dbReference>
<dbReference type="EMBL" id="CNFU01000133">
    <property type="protein sequence ID" value="CKR27062.1"/>
    <property type="molecule type" value="Genomic_DNA"/>
</dbReference>
<evidence type="ECO:0000313" key="11">
    <source>
        <dbReference type="EMBL" id="MBP0682379.1"/>
    </source>
</evidence>
<dbReference type="EMBL" id="CFOE01000032">
    <property type="protein sequence ID" value="CFE36152.1"/>
    <property type="molecule type" value="Genomic_DNA"/>
</dbReference>
<dbReference type="Proteomes" id="UP000049023">
    <property type="component" value="Unassembled WGS sequence"/>
</dbReference>
<evidence type="ECO:0000313" key="21">
    <source>
        <dbReference type="Proteomes" id="UP000671119"/>
    </source>
</evidence>
<evidence type="ECO:0000256" key="5">
    <source>
        <dbReference type="ARBA" id="ARBA00023136"/>
    </source>
</evidence>
<dbReference type="Proteomes" id="UP000048289">
    <property type="component" value="Unassembled WGS sequence"/>
</dbReference>
<reference evidence="11 21" key="8">
    <citation type="submission" date="2021-03" db="EMBL/GenBank/DDBJ databases">
        <title>Whole Genome Sequencing of Mycobacterium tuberculosis clinical isolates from Arunachal Pradesh, India.</title>
        <authorList>
            <person name="Singh S."/>
            <person name="Mudliar S.R."/>
            <person name="Kulsum U."/>
            <person name="Rufai S.B."/>
            <person name="Singh P.K."/>
            <person name="Umpo M."/>
            <person name="Nyori M."/>
        </authorList>
    </citation>
    <scope>NUCLEOTIDE SEQUENCE [LARGE SCALE GENOMIC DNA]</scope>
    <source>
        <strain evidence="11 21">OMICS/BPL/0142/20/SP</strain>
    </source>
</reference>
<evidence type="ECO:0000259" key="7">
    <source>
        <dbReference type="Pfam" id="PF09924"/>
    </source>
</evidence>
<evidence type="ECO:0000313" key="12">
    <source>
        <dbReference type="EMBL" id="OMH59530.1"/>
    </source>
</evidence>
<dbReference type="AlphaFoldDB" id="A0A045J019"/>
<keyword evidence="3 6" id="KW-0812">Transmembrane</keyword>
<reference evidence="13" key="6">
    <citation type="submission" date="2018-07" db="EMBL/GenBank/DDBJ databases">
        <authorList>
            <person name="Shah S."/>
            <person name="Brown T."/>
            <person name="Auld S."/>
            <person name="Bratton K."/>
            <person name="Narechania A."/>
            <person name="Mathema B."/>
            <person name="Gandhi N."/>
        </authorList>
    </citation>
    <scope>NUCLEOTIDE SEQUENCE</scope>
    <source>
        <strain evidence="13">32301_S10</strain>
    </source>
</reference>
<protein>
    <submittedName>
        <fullName evidence="11">Bifunctional lysylphosphatidylglycerol flippase/synthetase MprF</fullName>
    </submittedName>
    <submittedName>
        <fullName evidence="9">Conserved membrane protein of uncharacterized function</fullName>
    </submittedName>
    <submittedName>
        <fullName evidence="13">DUF2156 domain-containing protein</fullName>
    </submittedName>
    <submittedName>
        <fullName evidence="12">Lysylphosphatidylglycerol biosynthesis bifunctional protein LysX</fullName>
    </submittedName>
</protein>
<reference evidence="12 18" key="3">
    <citation type="submission" date="2016-04" db="EMBL/GenBank/DDBJ databases">
        <authorList>
            <person name="Bigi M."/>
            <person name="Bigi F."/>
            <person name="Soria M.A."/>
        </authorList>
    </citation>
    <scope>NUCLEOTIDE SEQUENCE [LARGE SCALE GENOMIC DNA]</scope>
    <source>
        <strain evidence="12 18">6548</strain>
    </source>
</reference>
<dbReference type="Proteomes" id="UP000671119">
    <property type="component" value="Unassembled WGS sequence"/>
</dbReference>
<dbReference type="PANTHER" id="PTHR34697">
    <property type="entry name" value="PHOSPHATIDYLGLYCEROL LYSYLTRANSFERASE"/>
    <property type="match status" value="1"/>
</dbReference>
<dbReference type="EMBL" id="QTBD01000159">
    <property type="protein sequence ID" value="REQ51025.1"/>
    <property type="molecule type" value="Genomic_DNA"/>
</dbReference>
<dbReference type="InterPro" id="IPR051211">
    <property type="entry name" value="PG_lysyltransferase"/>
</dbReference>
<dbReference type="PANTHER" id="PTHR34697:SF2">
    <property type="entry name" value="PHOSPHATIDYLGLYCEROL LYSYLTRANSFERASE"/>
    <property type="match status" value="1"/>
</dbReference>
<evidence type="ECO:0000313" key="8">
    <source>
        <dbReference type="EMBL" id="CFE36152.1"/>
    </source>
</evidence>
<name>A0A045J019_MYCTX</name>
<dbReference type="GO" id="GO:0005886">
    <property type="term" value="C:plasma membrane"/>
    <property type="evidence" value="ECO:0007669"/>
    <property type="project" value="UniProtKB-SubCell"/>
</dbReference>
<dbReference type="RefSeq" id="WP_003900378.1">
    <property type="nucleotide sequence ID" value="NZ_AP017901.1"/>
</dbReference>
<accession>A0A045J019</accession>
<organism evidence="9 16">
    <name type="scientific">Mycobacterium tuberculosis</name>
    <dbReference type="NCBI Taxonomy" id="1773"/>
    <lineage>
        <taxon>Bacteria</taxon>
        <taxon>Bacillati</taxon>
        <taxon>Actinomycetota</taxon>
        <taxon>Actinomycetes</taxon>
        <taxon>Mycobacteriales</taxon>
        <taxon>Mycobacteriaceae</taxon>
        <taxon>Mycobacterium</taxon>
        <taxon>Mycobacterium tuberculosis complex</taxon>
    </lineage>
</organism>
<feature type="transmembrane region" description="Helical" evidence="6">
    <location>
        <begin position="79"/>
        <end position="98"/>
    </location>
</feature>
<evidence type="ECO:0000313" key="13">
    <source>
        <dbReference type="EMBL" id="REQ51025.1"/>
    </source>
</evidence>
<dbReference type="InterPro" id="IPR024320">
    <property type="entry name" value="LPG_synthase_C"/>
</dbReference>
<evidence type="ECO:0000256" key="6">
    <source>
        <dbReference type="SAM" id="Phobius"/>
    </source>
</evidence>
<reference evidence="13 19" key="4">
    <citation type="journal article" date="2017" name="N. Engl. J. Med.">
        <title>Transmission of Extensively Drug-Resistant Tuberculosis in South Africa.</title>
        <authorList>
            <person name="Shah N.S."/>
            <person name="Auld S.C."/>
            <person name="Brust J.C."/>
            <person name="Mathema B."/>
            <person name="Ismail N."/>
            <person name="Moodley P."/>
            <person name="Mlisana K."/>
            <person name="Allana S."/>
            <person name="Campbell A."/>
            <person name="Mthiyane T."/>
            <person name="Morris N."/>
            <person name="Mpangase P."/>
            <person name="van der Meulen H."/>
            <person name="Omar S.V."/>
            <person name="Brown T.S."/>
            <person name="Narechania A."/>
            <person name="Shaskina E."/>
            <person name="Kapwata T."/>
            <person name="Kreiswirth B."/>
            <person name="Gandhi N.R."/>
        </authorList>
    </citation>
    <scope>NUCLEOTIDE SEQUENCE [LARGE SCALE GENOMIC DNA]</scope>
    <source>
        <strain evidence="13 19">32301_S10</strain>
    </source>
</reference>
<gene>
    <name evidence="9" type="primary">lysX</name>
    <name evidence="12" type="synonym">lysX_1</name>
    <name evidence="12" type="ORF">A4S10_01698</name>
    <name evidence="14" type="ORF">DKC2_1704</name>
    <name evidence="13" type="ORF">DSJ38_13485</name>
    <name evidence="8" type="ORF">ERS007681_00459</name>
    <name evidence="9" type="ORF">ERS027661_00912</name>
    <name evidence="10" type="ORF">ERS094118_02753</name>
    <name evidence="11" type="ORF">J8J21_04425</name>
</gene>
<evidence type="ECO:0000313" key="17">
    <source>
        <dbReference type="Proteomes" id="UP000050139"/>
    </source>
</evidence>
<evidence type="ECO:0000313" key="15">
    <source>
        <dbReference type="Proteomes" id="UP000048289"/>
    </source>
</evidence>
<dbReference type="EMBL" id="LR027516">
    <property type="protein sequence ID" value="VCU49874.1"/>
    <property type="molecule type" value="Genomic_DNA"/>
</dbReference>
<evidence type="ECO:0000256" key="2">
    <source>
        <dbReference type="ARBA" id="ARBA00022475"/>
    </source>
</evidence>
<evidence type="ECO:0000313" key="9">
    <source>
        <dbReference type="EMBL" id="CKR27062.1"/>
    </source>
</evidence>
<reference evidence="14 20" key="7">
    <citation type="submission" date="2018-08" db="EMBL/GenBank/DDBJ databases">
        <authorList>
            <person name="Fokvardsen B D."/>
            <person name="Norman A."/>
        </authorList>
    </citation>
    <scope>NUCLEOTIDE SEQUENCE [LARGE SCALE GENOMIC DNA]</scope>
    <source>
        <strain evidence="14 20">DKC2</strain>
    </source>
</reference>
<reference evidence="15 16" key="2">
    <citation type="submission" date="2015-03" db="EMBL/GenBank/DDBJ databases">
        <authorList>
            <consortium name="Pathogen Informatics"/>
        </authorList>
    </citation>
    <scope>NUCLEOTIDE SEQUENCE [LARGE SCALE GENOMIC DNA]</scope>
    <source>
        <strain evidence="9 16">Bir 187</strain>
        <strain evidence="8 15">G09901357</strain>
    </source>
</reference>
<evidence type="ECO:0000313" key="10">
    <source>
        <dbReference type="EMBL" id="CLW53084.1"/>
    </source>
</evidence>
<evidence type="ECO:0000313" key="18">
    <source>
        <dbReference type="Proteomes" id="UP000189452"/>
    </source>
</evidence>
<dbReference type="GeneID" id="45425587"/>
<dbReference type="Proteomes" id="UP000050139">
    <property type="component" value="Unassembled WGS sequence"/>
</dbReference>
<feature type="transmembrane region" description="Helical" evidence="6">
    <location>
        <begin position="110"/>
        <end position="134"/>
    </location>
</feature>
<comment type="subcellular location">
    <subcellularLocation>
        <location evidence="1">Cell membrane</location>
        <topology evidence="1">Multi-pass membrane protein</topology>
    </subcellularLocation>
</comment>
<evidence type="ECO:0000256" key="1">
    <source>
        <dbReference type="ARBA" id="ARBA00004651"/>
    </source>
</evidence>
<feature type="transmembrane region" description="Helical" evidence="6">
    <location>
        <begin position="49"/>
        <end position="67"/>
    </location>
</feature>
<dbReference type="OMA" id="EFMPRRR"/>
<dbReference type="Pfam" id="PF09924">
    <property type="entry name" value="LPG_synthase_C"/>
    <property type="match status" value="1"/>
</dbReference>
<evidence type="ECO:0000256" key="3">
    <source>
        <dbReference type="ARBA" id="ARBA00022692"/>
    </source>
</evidence>
<reference evidence="10 17" key="1">
    <citation type="submission" date="2015-03" db="EMBL/GenBank/DDBJ databases">
        <authorList>
            <consortium name="Pathogen Informatics"/>
            <person name="Murphy D."/>
        </authorList>
    </citation>
    <scope>NUCLEOTIDE SEQUENCE [LARGE SCALE GENOMIC DNA]</scope>
    <source>
        <strain evidence="10 17">0268S</strain>
    </source>
</reference>
<dbReference type="EMBL" id="COPH01000021">
    <property type="protein sequence ID" value="CLW53084.1"/>
    <property type="molecule type" value="Genomic_DNA"/>
</dbReference>
<dbReference type="Proteomes" id="UP000300237">
    <property type="component" value="Chromosome"/>
</dbReference>
<evidence type="ECO:0000313" key="20">
    <source>
        <dbReference type="Proteomes" id="UP000300237"/>
    </source>
</evidence>
<evidence type="ECO:0000313" key="19">
    <source>
        <dbReference type="Proteomes" id="UP000256381"/>
    </source>
</evidence>
<keyword evidence="2" id="KW-1003">Cell membrane</keyword>
<feature type="transmembrane region" description="Helical" evidence="6">
    <location>
        <begin position="458"/>
        <end position="478"/>
    </location>
</feature>
<dbReference type="EMBL" id="JAGIZI010000004">
    <property type="protein sequence ID" value="MBP0682379.1"/>
    <property type="molecule type" value="Genomic_DNA"/>
</dbReference>
<reference evidence="12 18" key="5">
    <citation type="submission" date="2017-02" db="EMBL/GenBank/DDBJ databases">
        <title>Protein polymorphisms may explain contrasting epidemiological fitness of two variants of a multidrug-resistant Mycobacterium tuberculosis strain.</title>
        <authorList>
            <person name="Bigi M.M."/>
            <person name="Lopez B."/>
            <person name="Blanco F.C."/>
            <person name="Sasiain M.C."/>
            <person name="De La Barrera S."/>
            <person name="Ritacco V."/>
            <person name="Bigi F."/>
            <person name="Soria M.A."/>
        </authorList>
    </citation>
    <scope>NUCLEOTIDE SEQUENCE [LARGE SCALE GENOMIC DNA]</scope>
    <source>
        <strain evidence="12 18">6548</strain>
    </source>
</reference>
<proteinExistence type="predicted"/>
<keyword evidence="5 6" id="KW-0472">Membrane</keyword>
<dbReference type="Proteomes" id="UP000189452">
    <property type="component" value="Chromosome"/>
</dbReference>
<evidence type="ECO:0000256" key="4">
    <source>
        <dbReference type="ARBA" id="ARBA00022989"/>
    </source>
</evidence>
<dbReference type="SMR" id="A0A045J019"/>
<keyword evidence="4 6" id="KW-1133">Transmembrane helix</keyword>
<dbReference type="GO" id="GO:0016755">
    <property type="term" value="F:aminoacyltransferase activity"/>
    <property type="evidence" value="ECO:0007669"/>
    <property type="project" value="TreeGrafter"/>
</dbReference>
<feature type="domain" description="Phosphatidylglycerol lysyltransferase C-terminal" evidence="7">
    <location>
        <begin position="160"/>
        <end position="459"/>
    </location>
</feature>
<evidence type="ECO:0000313" key="14">
    <source>
        <dbReference type="EMBL" id="VCU49874.1"/>
    </source>
</evidence>
<dbReference type="GO" id="GO:0055091">
    <property type="term" value="P:phospholipid homeostasis"/>
    <property type="evidence" value="ECO:0007669"/>
    <property type="project" value="TreeGrafter"/>
</dbReference>
<dbReference type="EMBL" id="LWDQ01000001">
    <property type="protein sequence ID" value="OMH59530.1"/>
    <property type="molecule type" value="Genomic_DNA"/>
</dbReference>
<sequence>MVAAAGEPLNCQRANPEVTVKLPSADVVPRLRGRQRVVVHVDSRTARCVGALALVCAACWLIALLAGDYRHAQWAVAGRLGWSLTVLAAVAFIARGIFLGRPVTAMHATAAGLFLLAGLAAHVLVADLLGEILIAGSGWALMWPTSAHPRPEDLPRVWALINATRADSLAPFAMQAGKSHHFSAAGTAALAYRTRIGYAVVSGDPIGDEAQFPQLVADFAAMCHMHGWRIVVVGCSERRLGLWSDPMVVGQSLRPIPIGRDVVIDVSNFEMTGRRFRNLRQAVKRTHNFGVTTEIVAEQQLDDQRQAELAEVLAASPSGARTDRGFCMNLDGVLEGRYPGIQLIIARDASGRVQGFHRYATAGGGSDMSLDVPWRRRGAPNGIDERLSADMIAAAKDAGVQRLSLAFAAFPDLFGANQLGRLQRVCRALIHILDPLIALESLYRYLRKFHALDERRYVLISMTQVFALALVLLSLEFVPRRRHL</sequence>